<evidence type="ECO:0000313" key="3">
    <source>
        <dbReference type="Proteomes" id="UP001482513"/>
    </source>
</evidence>
<dbReference type="InterPro" id="IPR037401">
    <property type="entry name" value="SnoaL-like"/>
</dbReference>
<proteinExistence type="predicted"/>
<organism evidence="2 3">
    <name type="scientific">Leptolyngbya subtilissima DQ-A4</name>
    <dbReference type="NCBI Taxonomy" id="2933933"/>
    <lineage>
        <taxon>Bacteria</taxon>
        <taxon>Bacillati</taxon>
        <taxon>Cyanobacteriota</taxon>
        <taxon>Cyanophyceae</taxon>
        <taxon>Leptolyngbyales</taxon>
        <taxon>Leptolyngbyaceae</taxon>
        <taxon>Leptolyngbya group</taxon>
        <taxon>Leptolyngbya</taxon>
    </lineage>
</organism>
<dbReference type="Gene3D" id="3.10.450.50">
    <property type="match status" value="1"/>
</dbReference>
<keyword evidence="3" id="KW-1185">Reference proteome</keyword>
<dbReference type="RefSeq" id="WP_190697637.1">
    <property type="nucleotide sequence ID" value="NZ_JAMPKX010000016.1"/>
</dbReference>
<dbReference type="Proteomes" id="UP001482513">
    <property type="component" value="Unassembled WGS sequence"/>
</dbReference>
<feature type="domain" description="SnoaL-like" evidence="1">
    <location>
        <begin position="14"/>
        <end position="134"/>
    </location>
</feature>
<dbReference type="InterPro" id="IPR032710">
    <property type="entry name" value="NTF2-like_dom_sf"/>
</dbReference>
<name>A0ABV0KAW9_9CYAN</name>
<gene>
    <name evidence="2" type="ORF">NC992_23645</name>
</gene>
<dbReference type="EMBL" id="JAMPKX010000016">
    <property type="protein sequence ID" value="MEP0949887.1"/>
    <property type="molecule type" value="Genomic_DNA"/>
</dbReference>
<dbReference type="SUPFAM" id="SSF54427">
    <property type="entry name" value="NTF2-like"/>
    <property type="match status" value="1"/>
</dbReference>
<reference evidence="2 3" key="1">
    <citation type="submission" date="2022-04" db="EMBL/GenBank/DDBJ databases">
        <title>Positive selection, recombination, and allopatry shape intraspecific diversity of widespread and dominant cyanobacteria.</title>
        <authorList>
            <person name="Wei J."/>
            <person name="Shu W."/>
            <person name="Hu C."/>
        </authorList>
    </citation>
    <scope>NUCLEOTIDE SEQUENCE [LARGE SCALE GENOMIC DNA]</scope>
    <source>
        <strain evidence="2 3">DQ-A4</strain>
    </source>
</reference>
<protein>
    <submittedName>
        <fullName evidence="2">Nuclear transport factor 2 family protein</fullName>
    </submittedName>
</protein>
<comment type="caution">
    <text evidence="2">The sequence shown here is derived from an EMBL/GenBank/DDBJ whole genome shotgun (WGS) entry which is preliminary data.</text>
</comment>
<sequence>MTSTITVTRDEAQIRQLITEQANGICAKNLDQIMAHYGSDAVLFDVKPPLQLKGVAAIRQMWESSLPYMPNSSGTEMQDLTITISDDLALAHWMLHYTGIAADHPAAQMWLRITAGYQKRQGEWQILHEHCSRPFNPGC</sequence>
<evidence type="ECO:0000259" key="1">
    <source>
        <dbReference type="Pfam" id="PF13474"/>
    </source>
</evidence>
<evidence type="ECO:0000313" key="2">
    <source>
        <dbReference type="EMBL" id="MEP0949887.1"/>
    </source>
</evidence>
<accession>A0ABV0KAW9</accession>
<dbReference type="Pfam" id="PF13474">
    <property type="entry name" value="SnoaL_3"/>
    <property type="match status" value="1"/>
</dbReference>